<reference evidence="1" key="2">
    <citation type="submission" date="2016-06" db="EMBL/GenBank/DDBJ databases">
        <title>The genome of a short-lived fish provides insights into sex chromosome evolution and the genetic control of aging.</title>
        <authorList>
            <person name="Reichwald K."/>
            <person name="Felder M."/>
            <person name="Petzold A."/>
            <person name="Koch P."/>
            <person name="Groth M."/>
            <person name="Platzer M."/>
        </authorList>
    </citation>
    <scope>NUCLEOTIDE SEQUENCE</scope>
    <source>
        <tissue evidence="1">Brain</tissue>
    </source>
</reference>
<dbReference type="AlphaFoldDB" id="A0A1A8GK04"/>
<feature type="non-terminal residue" evidence="1">
    <location>
        <position position="1"/>
    </location>
</feature>
<gene>
    <name evidence="1" type="primary">KIAA1919</name>
</gene>
<accession>A0A1A8GK04</accession>
<reference evidence="1" key="1">
    <citation type="submission" date="2016-05" db="EMBL/GenBank/DDBJ databases">
        <authorList>
            <person name="Lavstsen T."/>
            <person name="Jespersen J.S."/>
        </authorList>
    </citation>
    <scope>NUCLEOTIDE SEQUENCE</scope>
    <source>
        <tissue evidence="1">Brain</tissue>
    </source>
</reference>
<evidence type="ECO:0000313" key="1">
    <source>
        <dbReference type="EMBL" id="SBQ71351.1"/>
    </source>
</evidence>
<proteinExistence type="predicted"/>
<sequence>ATLFLRPSSSGQIGTEVTLQIDQSAEIMPTASNL</sequence>
<name>A0A1A8GK04_9TELE</name>
<dbReference type="EMBL" id="HAEC01003274">
    <property type="protein sequence ID" value="SBQ71351.1"/>
    <property type="molecule type" value="Transcribed_RNA"/>
</dbReference>
<protein>
    <submittedName>
        <fullName evidence="1">KIAA1919</fullName>
    </submittedName>
</protein>
<organism evidence="1">
    <name type="scientific">Nothobranchius korthausae</name>
    <dbReference type="NCBI Taxonomy" id="1143690"/>
    <lineage>
        <taxon>Eukaryota</taxon>
        <taxon>Metazoa</taxon>
        <taxon>Chordata</taxon>
        <taxon>Craniata</taxon>
        <taxon>Vertebrata</taxon>
        <taxon>Euteleostomi</taxon>
        <taxon>Actinopterygii</taxon>
        <taxon>Neopterygii</taxon>
        <taxon>Teleostei</taxon>
        <taxon>Neoteleostei</taxon>
        <taxon>Acanthomorphata</taxon>
        <taxon>Ovalentaria</taxon>
        <taxon>Atherinomorphae</taxon>
        <taxon>Cyprinodontiformes</taxon>
        <taxon>Nothobranchiidae</taxon>
        <taxon>Nothobranchius</taxon>
    </lineage>
</organism>